<accession>A0A0V0TVL2</accession>
<evidence type="ECO:0000313" key="1">
    <source>
        <dbReference type="EMBL" id="KRX43026.1"/>
    </source>
</evidence>
<dbReference type="Proteomes" id="UP000055048">
    <property type="component" value="Unassembled WGS sequence"/>
</dbReference>
<keyword evidence="2" id="KW-1185">Reference proteome</keyword>
<proteinExistence type="predicted"/>
<sequence length="133" mass="15444">MKKNLLFYTNAELYQQQRKLELYLNNFAAVVKICVSQNKEKKSGKKNSIITSASTSRPSDNMLRRFPTIIIKPSLFMTVCLMTTFDKHKLQWRRLVKAGFWFSILQSDSSSSSSVFYFLIIVAVGHWNCKYLS</sequence>
<comment type="caution">
    <text evidence="1">The sequence shown here is derived from an EMBL/GenBank/DDBJ whole genome shotgun (WGS) entry which is preliminary data.</text>
</comment>
<evidence type="ECO:0000313" key="2">
    <source>
        <dbReference type="Proteomes" id="UP000055048"/>
    </source>
</evidence>
<reference evidence="1 2" key="1">
    <citation type="submission" date="2015-01" db="EMBL/GenBank/DDBJ databases">
        <title>Evolution of Trichinella species and genotypes.</title>
        <authorList>
            <person name="Korhonen P.K."/>
            <person name="Edoardo P."/>
            <person name="Giuseppe L.R."/>
            <person name="Gasser R.B."/>
        </authorList>
    </citation>
    <scope>NUCLEOTIDE SEQUENCE [LARGE SCALE GENOMIC DNA]</scope>
    <source>
        <strain evidence="1">ISS417</strain>
    </source>
</reference>
<dbReference type="AlphaFoldDB" id="A0A0V0TVL2"/>
<protein>
    <submittedName>
        <fullName evidence="1">Uncharacterized protein</fullName>
    </submittedName>
</protein>
<name>A0A0V0TVL2_9BILA</name>
<dbReference type="EMBL" id="JYDJ01000129">
    <property type="protein sequence ID" value="KRX43026.1"/>
    <property type="molecule type" value="Genomic_DNA"/>
</dbReference>
<organism evidence="1 2">
    <name type="scientific">Trichinella murrelli</name>
    <dbReference type="NCBI Taxonomy" id="144512"/>
    <lineage>
        <taxon>Eukaryota</taxon>
        <taxon>Metazoa</taxon>
        <taxon>Ecdysozoa</taxon>
        <taxon>Nematoda</taxon>
        <taxon>Enoplea</taxon>
        <taxon>Dorylaimia</taxon>
        <taxon>Trichinellida</taxon>
        <taxon>Trichinellidae</taxon>
        <taxon>Trichinella</taxon>
    </lineage>
</organism>
<gene>
    <name evidence="1" type="ORF">T05_13010</name>
</gene>